<feature type="domain" description="Major facilitator superfamily (MFS) profile" evidence="11">
    <location>
        <begin position="26"/>
        <end position="453"/>
    </location>
</feature>
<feature type="transmembrane region" description="Helical" evidence="10">
    <location>
        <begin position="301"/>
        <end position="322"/>
    </location>
</feature>
<dbReference type="GO" id="GO:0022857">
    <property type="term" value="F:transmembrane transporter activity"/>
    <property type="evidence" value="ECO:0007669"/>
    <property type="project" value="InterPro"/>
</dbReference>
<dbReference type="PRINTS" id="PR00171">
    <property type="entry name" value="SUGRTRNSPORT"/>
</dbReference>
<gene>
    <name evidence="12" type="primary">xylE_2</name>
    <name evidence="12" type="ORF">OJF2_68750</name>
</gene>
<dbReference type="InterPro" id="IPR003663">
    <property type="entry name" value="Sugar/inositol_transpt"/>
</dbReference>
<evidence type="ECO:0000256" key="4">
    <source>
        <dbReference type="ARBA" id="ARBA00022475"/>
    </source>
</evidence>
<reference evidence="12 13" key="1">
    <citation type="submission" date="2019-08" db="EMBL/GenBank/DDBJ databases">
        <title>Deep-cultivation of Planctomycetes and their phenomic and genomic characterization uncovers novel biology.</title>
        <authorList>
            <person name="Wiegand S."/>
            <person name="Jogler M."/>
            <person name="Boedeker C."/>
            <person name="Pinto D."/>
            <person name="Vollmers J."/>
            <person name="Rivas-Marin E."/>
            <person name="Kohn T."/>
            <person name="Peeters S.H."/>
            <person name="Heuer A."/>
            <person name="Rast P."/>
            <person name="Oberbeckmann S."/>
            <person name="Bunk B."/>
            <person name="Jeske O."/>
            <person name="Meyerdierks A."/>
            <person name="Storesund J.E."/>
            <person name="Kallscheuer N."/>
            <person name="Luecker S."/>
            <person name="Lage O.M."/>
            <person name="Pohl T."/>
            <person name="Merkel B.J."/>
            <person name="Hornburger P."/>
            <person name="Mueller R.-W."/>
            <person name="Bruemmer F."/>
            <person name="Labrenz M."/>
            <person name="Spormann A.M."/>
            <person name="Op den Camp H."/>
            <person name="Overmann J."/>
            <person name="Amann R."/>
            <person name="Jetten M.S.M."/>
            <person name="Mascher T."/>
            <person name="Medema M.H."/>
            <person name="Devos D.P."/>
            <person name="Kaster A.-K."/>
            <person name="Ovreas L."/>
            <person name="Rohde M."/>
            <person name="Galperin M.Y."/>
            <person name="Jogler C."/>
        </authorList>
    </citation>
    <scope>NUCLEOTIDE SEQUENCE [LARGE SCALE GENOMIC DNA]</scope>
    <source>
        <strain evidence="12 13">OJF2</strain>
    </source>
</reference>
<proteinExistence type="inferred from homology"/>
<feature type="transmembrane region" description="Helical" evidence="10">
    <location>
        <begin position="431"/>
        <end position="449"/>
    </location>
</feature>
<dbReference type="RefSeq" id="WP_246196285.1">
    <property type="nucleotide sequence ID" value="NZ_CP042997.1"/>
</dbReference>
<feature type="transmembrane region" description="Helical" evidence="10">
    <location>
        <begin position="399"/>
        <end position="419"/>
    </location>
</feature>
<evidence type="ECO:0000256" key="10">
    <source>
        <dbReference type="SAM" id="Phobius"/>
    </source>
</evidence>
<evidence type="ECO:0000256" key="6">
    <source>
        <dbReference type="ARBA" id="ARBA00022692"/>
    </source>
</evidence>
<keyword evidence="5" id="KW-0762">Sugar transport</keyword>
<protein>
    <submittedName>
        <fullName evidence="12">D-xylose-proton symporter</fullName>
    </submittedName>
</protein>
<evidence type="ECO:0000256" key="5">
    <source>
        <dbReference type="ARBA" id="ARBA00022597"/>
    </source>
</evidence>
<evidence type="ECO:0000256" key="1">
    <source>
        <dbReference type="ARBA" id="ARBA00004651"/>
    </source>
</evidence>
<dbReference type="FunFam" id="1.20.1250.20:FF:000122">
    <property type="entry name" value="D-xylose transporter XylE"/>
    <property type="match status" value="1"/>
</dbReference>
<dbReference type="InterPro" id="IPR005829">
    <property type="entry name" value="Sugar_transporter_CS"/>
</dbReference>
<evidence type="ECO:0000313" key="13">
    <source>
        <dbReference type="Proteomes" id="UP000324233"/>
    </source>
</evidence>
<dbReference type="Pfam" id="PF00083">
    <property type="entry name" value="Sugar_tr"/>
    <property type="match status" value="1"/>
</dbReference>
<feature type="transmembrane region" description="Helical" evidence="10">
    <location>
        <begin position="264"/>
        <end position="286"/>
    </location>
</feature>
<dbReference type="EMBL" id="CP042997">
    <property type="protein sequence ID" value="QEH38277.1"/>
    <property type="molecule type" value="Genomic_DNA"/>
</dbReference>
<keyword evidence="7 10" id="KW-1133">Transmembrane helix</keyword>
<evidence type="ECO:0000256" key="8">
    <source>
        <dbReference type="ARBA" id="ARBA00023136"/>
    </source>
</evidence>
<comment type="similarity">
    <text evidence="2 9">Belongs to the major facilitator superfamily. Sugar transporter (TC 2.A.1.1) family.</text>
</comment>
<accession>A0A5B9WCM6</accession>
<keyword evidence="4" id="KW-1003">Cell membrane</keyword>
<keyword evidence="8 10" id="KW-0472">Membrane</keyword>
<dbReference type="PANTHER" id="PTHR48020">
    <property type="entry name" value="PROTON MYO-INOSITOL COTRANSPORTER"/>
    <property type="match status" value="1"/>
</dbReference>
<dbReference type="PANTHER" id="PTHR48020:SF12">
    <property type="entry name" value="PROTON MYO-INOSITOL COTRANSPORTER"/>
    <property type="match status" value="1"/>
</dbReference>
<dbReference type="KEGG" id="agv:OJF2_68750"/>
<feature type="transmembrane region" description="Helical" evidence="10">
    <location>
        <begin position="92"/>
        <end position="111"/>
    </location>
</feature>
<feature type="transmembrane region" description="Helical" evidence="10">
    <location>
        <begin position="117"/>
        <end position="138"/>
    </location>
</feature>
<feature type="transmembrane region" description="Helical" evidence="10">
    <location>
        <begin position="184"/>
        <end position="204"/>
    </location>
</feature>
<dbReference type="SUPFAM" id="SSF103473">
    <property type="entry name" value="MFS general substrate transporter"/>
    <property type="match status" value="1"/>
</dbReference>
<name>A0A5B9WCM6_9BACT</name>
<feature type="transmembrane region" description="Helical" evidence="10">
    <location>
        <begin position="362"/>
        <end position="387"/>
    </location>
</feature>
<dbReference type="PROSITE" id="PS50850">
    <property type="entry name" value="MFS"/>
    <property type="match status" value="1"/>
</dbReference>
<keyword evidence="13" id="KW-1185">Reference proteome</keyword>
<comment type="subcellular location">
    <subcellularLocation>
        <location evidence="1">Cell membrane</location>
        <topology evidence="1">Multi-pass membrane protein</topology>
    </subcellularLocation>
</comment>
<feature type="transmembrane region" description="Helical" evidence="10">
    <location>
        <begin position="62"/>
        <end position="80"/>
    </location>
</feature>
<dbReference type="Proteomes" id="UP000324233">
    <property type="component" value="Chromosome"/>
</dbReference>
<dbReference type="PROSITE" id="PS00216">
    <property type="entry name" value="SUGAR_TRANSPORT_1"/>
    <property type="match status" value="2"/>
</dbReference>
<keyword evidence="3 9" id="KW-0813">Transport</keyword>
<organism evidence="12 13">
    <name type="scientific">Aquisphaera giovannonii</name>
    <dbReference type="NCBI Taxonomy" id="406548"/>
    <lineage>
        <taxon>Bacteria</taxon>
        <taxon>Pseudomonadati</taxon>
        <taxon>Planctomycetota</taxon>
        <taxon>Planctomycetia</taxon>
        <taxon>Isosphaerales</taxon>
        <taxon>Isosphaeraceae</taxon>
        <taxon>Aquisphaera</taxon>
    </lineage>
</organism>
<dbReference type="InterPro" id="IPR020846">
    <property type="entry name" value="MFS_dom"/>
</dbReference>
<dbReference type="GO" id="GO:0005886">
    <property type="term" value="C:plasma membrane"/>
    <property type="evidence" value="ECO:0007669"/>
    <property type="project" value="UniProtKB-SubCell"/>
</dbReference>
<dbReference type="AlphaFoldDB" id="A0A5B9WCM6"/>
<dbReference type="NCBIfam" id="TIGR00879">
    <property type="entry name" value="SP"/>
    <property type="match status" value="1"/>
</dbReference>
<evidence type="ECO:0000313" key="12">
    <source>
        <dbReference type="EMBL" id="QEH38277.1"/>
    </source>
</evidence>
<evidence type="ECO:0000256" key="7">
    <source>
        <dbReference type="ARBA" id="ARBA00022989"/>
    </source>
</evidence>
<keyword evidence="6 10" id="KW-0812">Transmembrane</keyword>
<evidence type="ECO:0000256" key="2">
    <source>
        <dbReference type="ARBA" id="ARBA00010992"/>
    </source>
</evidence>
<evidence type="ECO:0000256" key="3">
    <source>
        <dbReference type="ARBA" id="ARBA00022448"/>
    </source>
</evidence>
<sequence>MNASQPGPASTAPPARASMSSTLIASALIAALGGFLFGYDTVVISGTLDSLKRVFVLSEGSLGFTVAIALIGTIVGSIVAGRPADIWGRKKALIVLAVLYLVTSLGTALAWDWYSFLFFRFWGGVAVGGASVVSPLYIAEISPARFRGRLVAVQQFNIVFGILLAQLLNYAIARMGLGENEWRWMLAVLAAPSLAFLILMVPTLESPRWLIGRGREDEARAALLKLGVDGGGVEQEVAEIRASIDPEHHKEGDSLLRPAYRIPVMLAVAIAMFNQLSGINAVLYYAPKIFEMARGSKDTALLQAVAIGGMNMVFTMLAMTVIDRAGRRALMLVGSIGYILGLSVTAWAFYTYGANFTPAGGAIVLGGLLLFIAAHGFGQGAVIWVFISEIFPNRVRADGQALGSTTHWVMAAAISWTFPIINERFGPGNTFAFYAAMMVLQLLWVLTIMPETKGVPLEEMQKRLGIE</sequence>
<dbReference type="Gene3D" id="1.20.1250.20">
    <property type="entry name" value="MFS general substrate transporter like domains"/>
    <property type="match status" value="2"/>
</dbReference>
<feature type="transmembrane region" description="Helical" evidence="10">
    <location>
        <begin position="329"/>
        <end position="350"/>
    </location>
</feature>
<evidence type="ECO:0000259" key="11">
    <source>
        <dbReference type="PROSITE" id="PS50850"/>
    </source>
</evidence>
<feature type="transmembrane region" description="Helical" evidence="10">
    <location>
        <begin position="21"/>
        <end position="42"/>
    </location>
</feature>
<dbReference type="InterPro" id="IPR036259">
    <property type="entry name" value="MFS_trans_sf"/>
</dbReference>
<feature type="transmembrane region" description="Helical" evidence="10">
    <location>
        <begin position="150"/>
        <end position="172"/>
    </location>
</feature>
<dbReference type="InterPro" id="IPR050814">
    <property type="entry name" value="Myo-inositol_Transporter"/>
</dbReference>
<dbReference type="InterPro" id="IPR005828">
    <property type="entry name" value="MFS_sugar_transport-like"/>
</dbReference>
<evidence type="ECO:0000256" key="9">
    <source>
        <dbReference type="RuleBase" id="RU003346"/>
    </source>
</evidence>